<dbReference type="Proteomes" id="UP000290189">
    <property type="component" value="Unassembled WGS sequence"/>
</dbReference>
<comment type="similarity">
    <text evidence="2 10">Belongs to the class VI-like SAM-binding methyltransferase superfamily. Isoprenylcysteine carboxyl methyltransferase family.</text>
</comment>
<feature type="transmembrane region" description="Helical" evidence="10">
    <location>
        <begin position="252"/>
        <end position="280"/>
    </location>
</feature>
<evidence type="ECO:0000256" key="4">
    <source>
        <dbReference type="ARBA" id="ARBA00022603"/>
    </source>
</evidence>
<evidence type="ECO:0000313" key="15">
    <source>
        <dbReference type="Proteomes" id="UP000290189"/>
    </source>
</evidence>
<reference evidence="13 15" key="2">
    <citation type="submission" date="2018-03" db="EMBL/GenBank/DDBJ databases">
        <authorList>
            <person name="Fogelqvist J."/>
        </authorList>
    </citation>
    <scope>NUCLEOTIDE SEQUENCE [LARGE SCALE GENOMIC DNA]</scope>
</reference>
<evidence type="ECO:0000256" key="10">
    <source>
        <dbReference type="RuleBase" id="RU362022"/>
    </source>
</evidence>
<dbReference type="STRING" id="37360.A0A0G4IZT7"/>
<keyword evidence="13" id="KW-0496">Mitochondrion</keyword>
<dbReference type="InterPro" id="IPR007269">
    <property type="entry name" value="ICMT_MeTrfase"/>
</dbReference>
<evidence type="ECO:0000256" key="7">
    <source>
        <dbReference type="ARBA" id="ARBA00022692"/>
    </source>
</evidence>
<name>A0A0G4IZT7_PLABS</name>
<feature type="transmembrane region" description="Helical" evidence="10">
    <location>
        <begin position="127"/>
        <end position="148"/>
    </location>
</feature>
<feature type="region of interest" description="Disordered" evidence="11">
    <location>
        <begin position="1"/>
        <end position="25"/>
    </location>
</feature>
<evidence type="ECO:0000256" key="6">
    <source>
        <dbReference type="ARBA" id="ARBA00022691"/>
    </source>
</evidence>
<geneLocation type="mitochondrion" evidence="13"/>
<evidence type="ECO:0000256" key="1">
    <source>
        <dbReference type="ARBA" id="ARBA00004141"/>
    </source>
</evidence>
<dbReference type="Gene3D" id="1.20.120.1630">
    <property type="match status" value="1"/>
</dbReference>
<keyword evidence="5" id="KW-0808">Transferase</keyword>
<evidence type="ECO:0000256" key="8">
    <source>
        <dbReference type="ARBA" id="ARBA00022989"/>
    </source>
</evidence>
<keyword evidence="10" id="KW-0256">Endoplasmic reticulum</keyword>
<dbReference type="EC" id="2.1.1.100" evidence="3 10"/>
<dbReference type="EMBL" id="OVEO01000002">
    <property type="protein sequence ID" value="SPQ93761.1"/>
    <property type="molecule type" value="Genomic_DNA"/>
</dbReference>
<proteinExistence type="inferred from homology"/>
<keyword evidence="8 10" id="KW-1133">Transmembrane helix</keyword>
<dbReference type="PROSITE" id="PS51564">
    <property type="entry name" value="SAM_ICMT"/>
    <property type="match status" value="1"/>
</dbReference>
<evidence type="ECO:0000313" key="12">
    <source>
        <dbReference type="EMBL" id="CEP00757.1"/>
    </source>
</evidence>
<evidence type="ECO:0000256" key="11">
    <source>
        <dbReference type="SAM" id="MobiDB-lite"/>
    </source>
</evidence>
<dbReference type="EMBL" id="CDSF01000101">
    <property type="protein sequence ID" value="CEP00757.1"/>
    <property type="molecule type" value="Genomic_DNA"/>
</dbReference>
<dbReference type="GO" id="GO:0004671">
    <property type="term" value="F:protein C-terminal S-isoprenylcysteine carboxyl O-methyltransferase activity"/>
    <property type="evidence" value="ECO:0007669"/>
    <property type="project" value="UniProtKB-EC"/>
</dbReference>
<evidence type="ECO:0000313" key="13">
    <source>
        <dbReference type="EMBL" id="SPQ93761.1"/>
    </source>
</evidence>
<dbReference type="GO" id="GO:0005789">
    <property type="term" value="C:endoplasmic reticulum membrane"/>
    <property type="evidence" value="ECO:0007669"/>
    <property type="project" value="UniProtKB-SubCell"/>
</dbReference>
<dbReference type="Pfam" id="PF04140">
    <property type="entry name" value="ICMT"/>
    <property type="match status" value="1"/>
</dbReference>
<dbReference type="PANTHER" id="PTHR12714">
    <property type="entry name" value="PROTEIN-S ISOPRENYLCYSTEINE O-METHYLTRANSFERASE"/>
    <property type="match status" value="1"/>
</dbReference>
<comment type="catalytic activity">
    <reaction evidence="10">
        <text>[protein]-C-terminal S-[(2E,6E)-farnesyl]-L-cysteine + S-adenosyl-L-methionine = [protein]-C-terminal S-[(2E,6E)-farnesyl]-L-cysteine methyl ester + S-adenosyl-L-homocysteine</text>
        <dbReference type="Rhea" id="RHEA:21672"/>
        <dbReference type="Rhea" id="RHEA-COMP:12125"/>
        <dbReference type="Rhea" id="RHEA-COMP:12126"/>
        <dbReference type="ChEBI" id="CHEBI:57856"/>
        <dbReference type="ChEBI" id="CHEBI:59789"/>
        <dbReference type="ChEBI" id="CHEBI:90510"/>
        <dbReference type="ChEBI" id="CHEBI:90511"/>
        <dbReference type="EC" id="2.1.1.100"/>
    </reaction>
</comment>
<comment type="subcellular location">
    <subcellularLocation>
        <location evidence="10">Endoplasmic reticulum membrane</location>
        <topology evidence="10">Multi-pass membrane protein</topology>
    </subcellularLocation>
    <subcellularLocation>
        <location evidence="1">Membrane</location>
        <topology evidence="1">Multi-pass membrane protein</topology>
    </subcellularLocation>
</comment>
<feature type="transmembrane region" description="Helical" evidence="10">
    <location>
        <begin position="193"/>
        <end position="213"/>
    </location>
</feature>
<keyword evidence="7 10" id="KW-0812">Transmembrane</keyword>
<dbReference type="AlphaFoldDB" id="A0A0G4IZT7"/>
<keyword evidence="4 10" id="KW-0489">Methyltransferase</keyword>
<sequence>MGDDDVITVGGSLSNRADTGRGPRLVDRPGECSRRRVPVIACGNGGPATPATEATVGAQAMDAACVDAHREAAVADRGWLARWRWWASRLSGSREPADLGLAGYVLGLSTGLACCILVGAGARYRPFGIYVALLSLFHTAEFAVTAIYQPHTFSFDSSMLNHSWEYGGAHALAVAEFLLESYGLSWPTWKSHWLWPLVGLTVCVLAQAMRTIAMCQAGRNFAHVIATQRAADHKLVQTGIYSIVRHPSYVGFFYWSIGTQIVLGNPICTVAFAVFAWHFFRARIPYEEHYLSIFFGREYDQYKKRVPCGIPFIKEDDRR</sequence>
<feature type="transmembrane region" description="Helical" evidence="10">
    <location>
        <begin position="101"/>
        <end position="120"/>
    </location>
</feature>
<dbReference type="GO" id="GO:0032259">
    <property type="term" value="P:methylation"/>
    <property type="evidence" value="ECO:0007669"/>
    <property type="project" value="UniProtKB-KW"/>
</dbReference>
<dbReference type="Proteomes" id="UP000039324">
    <property type="component" value="Unassembled WGS sequence"/>
</dbReference>
<evidence type="ECO:0000256" key="9">
    <source>
        <dbReference type="ARBA" id="ARBA00023136"/>
    </source>
</evidence>
<dbReference type="PANTHER" id="PTHR12714:SF9">
    <property type="entry name" value="PROTEIN-S-ISOPRENYLCYSTEINE O-METHYLTRANSFERASE"/>
    <property type="match status" value="1"/>
</dbReference>
<dbReference type="OrthoDB" id="422086at2759"/>
<dbReference type="InterPro" id="IPR025770">
    <property type="entry name" value="PPMT_MeTrfase"/>
</dbReference>
<evidence type="ECO:0000256" key="5">
    <source>
        <dbReference type="ARBA" id="ARBA00022679"/>
    </source>
</evidence>
<keyword evidence="14" id="KW-1185">Reference proteome</keyword>
<accession>A0A0G4IZT7</accession>
<evidence type="ECO:0000256" key="3">
    <source>
        <dbReference type="ARBA" id="ARBA00012151"/>
    </source>
</evidence>
<reference evidence="12 14" key="1">
    <citation type="submission" date="2015-02" db="EMBL/GenBank/DDBJ databases">
        <authorList>
            <person name="Chooi Y.-H."/>
        </authorList>
    </citation>
    <scope>NUCLEOTIDE SEQUENCE [LARGE SCALE GENOMIC DNA]</scope>
    <source>
        <strain evidence="12">E3</strain>
    </source>
</reference>
<keyword evidence="6 10" id="KW-0949">S-adenosyl-L-methionine</keyword>
<organism evidence="12 14">
    <name type="scientific">Plasmodiophora brassicae</name>
    <name type="common">Clubroot disease agent</name>
    <dbReference type="NCBI Taxonomy" id="37360"/>
    <lineage>
        <taxon>Eukaryota</taxon>
        <taxon>Sar</taxon>
        <taxon>Rhizaria</taxon>
        <taxon>Endomyxa</taxon>
        <taxon>Phytomyxea</taxon>
        <taxon>Plasmodiophorida</taxon>
        <taxon>Plasmodiophoridae</taxon>
        <taxon>Plasmodiophora</taxon>
    </lineage>
</organism>
<evidence type="ECO:0000256" key="2">
    <source>
        <dbReference type="ARBA" id="ARBA00009140"/>
    </source>
</evidence>
<keyword evidence="9 10" id="KW-0472">Membrane</keyword>
<protein>
    <recommendedName>
        <fullName evidence="3 10">Protein-S-isoprenylcysteine O-methyltransferase</fullName>
        <ecNumber evidence="3 10">2.1.1.100</ecNumber>
    </recommendedName>
</protein>
<evidence type="ECO:0000313" key="14">
    <source>
        <dbReference type="Proteomes" id="UP000039324"/>
    </source>
</evidence>
<gene>
    <name evidence="12" type="ORF">PBRA_001811</name>
    <name evidence="13" type="ORF">PLBR_LOCUS976</name>
</gene>